<organism evidence="1 2">
    <name type="scientific">Obba rivulosa</name>
    <dbReference type="NCBI Taxonomy" id="1052685"/>
    <lineage>
        <taxon>Eukaryota</taxon>
        <taxon>Fungi</taxon>
        <taxon>Dikarya</taxon>
        <taxon>Basidiomycota</taxon>
        <taxon>Agaricomycotina</taxon>
        <taxon>Agaricomycetes</taxon>
        <taxon>Polyporales</taxon>
        <taxon>Gelatoporiaceae</taxon>
        <taxon>Obba</taxon>
    </lineage>
</organism>
<reference evidence="1 2" key="1">
    <citation type="submission" date="2016-07" db="EMBL/GenBank/DDBJ databases">
        <title>Draft genome of the white-rot fungus Obba rivulosa 3A-2.</title>
        <authorList>
            <consortium name="DOE Joint Genome Institute"/>
            <person name="Miettinen O."/>
            <person name="Riley R."/>
            <person name="Acob R."/>
            <person name="Barry K."/>
            <person name="Cullen D."/>
            <person name="De Vries R."/>
            <person name="Hainaut M."/>
            <person name="Hatakka A."/>
            <person name="Henrissat B."/>
            <person name="Hilden K."/>
            <person name="Kuo R."/>
            <person name="Labutti K."/>
            <person name="Lipzen A."/>
            <person name="Makela M.R."/>
            <person name="Sandor L."/>
            <person name="Spatafora J.W."/>
            <person name="Grigoriev I.V."/>
            <person name="Hibbett D.S."/>
        </authorList>
    </citation>
    <scope>NUCLEOTIDE SEQUENCE [LARGE SCALE GENOMIC DNA]</scope>
    <source>
        <strain evidence="1 2">3A-2</strain>
    </source>
</reference>
<proteinExistence type="predicted"/>
<dbReference type="EMBL" id="KV722382">
    <property type="protein sequence ID" value="OCH91617.1"/>
    <property type="molecule type" value="Genomic_DNA"/>
</dbReference>
<name>A0A8E2DLJ2_9APHY</name>
<sequence length="174" mass="19267">MCVKSGQLYTCDRIPENLWDSNFTRGFKLSSRRHRTSRAGSESALHTSAAAARVFLPWPCPHSQSSSNISHQTSYGIDDDCMGANGRRQTGLGWRTLSIRACTGSRLSEDPALRIVTSVAFGVPPDSTKALSILCWFSFELPSRRSTCRYRKVAKGCQNSNIDNLACRDEELMG</sequence>
<accession>A0A8E2DLJ2</accession>
<evidence type="ECO:0000313" key="1">
    <source>
        <dbReference type="EMBL" id="OCH91617.1"/>
    </source>
</evidence>
<dbReference type="AlphaFoldDB" id="A0A8E2DLJ2"/>
<evidence type="ECO:0000313" key="2">
    <source>
        <dbReference type="Proteomes" id="UP000250043"/>
    </source>
</evidence>
<dbReference type="Proteomes" id="UP000250043">
    <property type="component" value="Unassembled WGS sequence"/>
</dbReference>
<keyword evidence="2" id="KW-1185">Reference proteome</keyword>
<gene>
    <name evidence="1" type="ORF">OBBRIDRAFT_516191</name>
</gene>
<protein>
    <submittedName>
        <fullName evidence="1">Uncharacterized protein</fullName>
    </submittedName>
</protein>